<dbReference type="Proteomes" id="UP000078561">
    <property type="component" value="Unassembled WGS sequence"/>
</dbReference>
<evidence type="ECO:0008006" key="9">
    <source>
        <dbReference type="Google" id="ProtNLM"/>
    </source>
</evidence>
<organism evidence="7">
    <name type="scientific">Absidia glauca</name>
    <name type="common">Pin mould</name>
    <dbReference type="NCBI Taxonomy" id="4829"/>
    <lineage>
        <taxon>Eukaryota</taxon>
        <taxon>Fungi</taxon>
        <taxon>Fungi incertae sedis</taxon>
        <taxon>Mucoromycota</taxon>
        <taxon>Mucoromycotina</taxon>
        <taxon>Mucoromycetes</taxon>
        <taxon>Mucorales</taxon>
        <taxon>Cunninghamellaceae</taxon>
        <taxon>Absidia</taxon>
    </lineage>
</organism>
<dbReference type="InterPro" id="IPR031160">
    <property type="entry name" value="F_BAR_dom"/>
</dbReference>
<evidence type="ECO:0000313" key="8">
    <source>
        <dbReference type="Proteomes" id="UP000078561"/>
    </source>
</evidence>
<accession>A0A168NT35</accession>
<dbReference type="SUPFAM" id="SSF48350">
    <property type="entry name" value="GTPase activation domain, GAP"/>
    <property type="match status" value="1"/>
</dbReference>
<dbReference type="Pfam" id="PF00620">
    <property type="entry name" value="RhoGAP"/>
    <property type="match status" value="1"/>
</dbReference>
<dbReference type="OMA" id="DSGWQAR"/>
<dbReference type="AlphaFoldDB" id="A0A168NT35"/>
<dbReference type="SMART" id="SM00324">
    <property type="entry name" value="RhoGAP"/>
    <property type="match status" value="1"/>
</dbReference>
<dbReference type="InterPro" id="IPR050729">
    <property type="entry name" value="Rho-GAP"/>
</dbReference>
<dbReference type="Pfam" id="PF00611">
    <property type="entry name" value="FCH"/>
    <property type="match status" value="1"/>
</dbReference>
<proteinExistence type="predicted"/>
<dbReference type="InterPro" id="IPR001060">
    <property type="entry name" value="FCH_dom"/>
</dbReference>
<dbReference type="GO" id="GO:0005737">
    <property type="term" value="C:cytoplasm"/>
    <property type="evidence" value="ECO:0007669"/>
    <property type="project" value="TreeGrafter"/>
</dbReference>
<dbReference type="EMBL" id="LT553503">
    <property type="protein sequence ID" value="SAM01145.1"/>
    <property type="molecule type" value="Genomic_DNA"/>
</dbReference>
<keyword evidence="8" id="KW-1185">Reference proteome</keyword>
<dbReference type="InParanoid" id="A0A168NT35"/>
<sequence length="550" mass="62176">MSVIADKTLTKPDTGGATDSPSVNYQDDSTVITSLVDLDNGFQFLLDKVKLDMQAAKDVAAFLKKRALIEEEYGKQMTKLAQSVTESFKSHPRSSTFGSAWSSSLKVHENIGEQRIKFASDITEVADDLQLLVKDTEKARKQAKDAGSRQEKVLTDAELALEKSKQKYDMQSEEWERAILLKTNDPYHVPKKGLFKTNKTQYQLNRNEEEAHTKAAASDHHYRHQLQIVNTARQDYFSTHLPEMLVGLKAVGDECCMALQYQLARYAYIFERALVADGYALDNDSGLGLRSLAEKVDKDLDLMEFIKSCNGQRSASSIRVIQRGDVPYKEYIMSTAAHQILNPNPVFGIELSTLMKRDQQEVPMIVQKCAEAVEKYGLHSVGIYRESGTGTQIQKLKADFNRNCQQVNLDAEDYRSDVNNITGVLKLWFRELPSPLFPQAAYDHFITAAKIDDERMRILGLHTVINDLPDAHYATLKYLMGHLNRVRQYEQYNKMGSSNLATIFGMTLMGDLSAGSLNSSNQHRLADTHLHVRVVQTILDHYSLIFEQDE</sequence>
<dbReference type="PROSITE" id="PS51741">
    <property type="entry name" value="F_BAR"/>
    <property type="match status" value="1"/>
</dbReference>
<evidence type="ECO:0000259" key="5">
    <source>
        <dbReference type="PROSITE" id="PS50238"/>
    </source>
</evidence>
<evidence type="ECO:0000313" key="7">
    <source>
        <dbReference type="EMBL" id="SAM01145.1"/>
    </source>
</evidence>
<evidence type="ECO:0000256" key="4">
    <source>
        <dbReference type="SAM" id="MobiDB-lite"/>
    </source>
</evidence>
<dbReference type="SUPFAM" id="SSF103657">
    <property type="entry name" value="BAR/IMD domain-like"/>
    <property type="match status" value="1"/>
</dbReference>
<evidence type="ECO:0000256" key="2">
    <source>
        <dbReference type="PROSITE-ProRule" id="PRU01077"/>
    </source>
</evidence>
<dbReference type="PROSITE" id="PS50238">
    <property type="entry name" value="RHOGAP"/>
    <property type="match status" value="1"/>
</dbReference>
<feature type="coiled-coil region" evidence="3">
    <location>
        <begin position="126"/>
        <end position="174"/>
    </location>
</feature>
<dbReference type="InterPro" id="IPR008936">
    <property type="entry name" value="Rho_GTPase_activation_prot"/>
</dbReference>
<keyword evidence="2 3" id="KW-0175">Coiled coil</keyword>
<keyword evidence="1" id="KW-0343">GTPase activation</keyword>
<dbReference type="InterPro" id="IPR000198">
    <property type="entry name" value="RhoGAP_dom"/>
</dbReference>
<feature type="region of interest" description="Disordered" evidence="4">
    <location>
        <begin position="1"/>
        <end position="23"/>
    </location>
</feature>
<dbReference type="InterPro" id="IPR027267">
    <property type="entry name" value="AH/BAR_dom_sf"/>
</dbReference>
<evidence type="ECO:0000256" key="3">
    <source>
        <dbReference type="SAM" id="Coils"/>
    </source>
</evidence>
<dbReference type="Gene3D" id="1.10.555.10">
    <property type="entry name" value="Rho GTPase activation protein"/>
    <property type="match status" value="1"/>
</dbReference>
<dbReference type="Gene3D" id="1.20.1270.60">
    <property type="entry name" value="Arfaptin homology (AH) domain/BAR domain"/>
    <property type="match status" value="1"/>
</dbReference>
<dbReference type="PANTHER" id="PTHR23176:SF134">
    <property type="entry name" value="RHO-TYPE GTPASE-ACTIVATING PROTEIN"/>
    <property type="match status" value="1"/>
</dbReference>
<gene>
    <name evidence="7" type="primary">ABSGL_06882.1 scaffold 8678</name>
</gene>
<evidence type="ECO:0000259" key="6">
    <source>
        <dbReference type="PROSITE" id="PS51741"/>
    </source>
</evidence>
<evidence type="ECO:0000256" key="1">
    <source>
        <dbReference type="ARBA" id="ARBA00022468"/>
    </source>
</evidence>
<feature type="domain" description="F-BAR" evidence="6">
    <location>
        <begin position="28"/>
        <end position="301"/>
    </location>
</feature>
<dbReference type="OrthoDB" id="79452at2759"/>
<name>A0A168NT35_ABSGL</name>
<dbReference type="PANTHER" id="PTHR23176">
    <property type="entry name" value="RHO/RAC/CDC GTPASE-ACTIVATING PROTEIN"/>
    <property type="match status" value="1"/>
</dbReference>
<dbReference type="STRING" id="4829.A0A168NT35"/>
<protein>
    <recommendedName>
        <fullName evidence="9">Rho-GAP domain-containing protein</fullName>
    </recommendedName>
</protein>
<dbReference type="FunCoup" id="A0A168NT35">
    <property type="interactions" value="348"/>
</dbReference>
<feature type="domain" description="Rho-GAP" evidence="5">
    <location>
        <begin position="349"/>
        <end position="546"/>
    </location>
</feature>
<dbReference type="GO" id="GO:0005096">
    <property type="term" value="F:GTPase activator activity"/>
    <property type="evidence" value="ECO:0007669"/>
    <property type="project" value="UniProtKB-KW"/>
</dbReference>
<dbReference type="GO" id="GO:0007165">
    <property type="term" value="P:signal transduction"/>
    <property type="evidence" value="ECO:0007669"/>
    <property type="project" value="InterPro"/>
</dbReference>
<reference evidence="7" key="1">
    <citation type="submission" date="2016-04" db="EMBL/GenBank/DDBJ databases">
        <authorList>
            <person name="Evans L.H."/>
            <person name="Alamgir A."/>
            <person name="Owens N."/>
            <person name="Weber N.D."/>
            <person name="Virtaneva K."/>
            <person name="Barbian K."/>
            <person name="Babar A."/>
            <person name="Rosenke K."/>
        </authorList>
    </citation>
    <scope>NUCLEOTIDE SEQUENCE [LARGE SCALE GENOMIC DNA]</scope>
    <source>
        <strain evidence="7">CBS 101.48</strain>
    </source>
</reference>
<dbReference type="SMART" id="SM00055">
    <property type="entry name" value="FCH"/>
    <property type="match status" value="1"/>
</dbReference>